<feature type="transmembrane region" description="Helical" evidence="2">
    <location>
        <begin position="59"/>
        <end position="83"/>
    </location>
</feature>
<dbReference type="Proteomes" id="UP000278807">
    <property type="component" value="Unassembled WGS sequence"/>
</dbReference>
<dbReference type="PANTHER" id="PTHR12242">
    <property type="entry name" value="OS02G0130600 PROTEIN-RELATED"/>
    <property type="match status" value="1"/>
</dbReference>
<dbReference type="AlphaFoldDB" id="A0A0R3TXH1"/>
<evidence type="ECO:0000313" key="4">
    <source>
        <dbReference type="Proteomes" id="UP000278807"/>
    </source>
</evidence>
<reference evidence="5" key="1">
    <citation type="submission" date="2017-02" db="UniProtKB">
        <authorList>
            <consortium name="WormBaseParasite"/>
        </authorList>
    </citation>
    <scope>IDENTIFICATION</scope>
</reference>
<organism evidence="5">
    <name type="scientific">Rodentolepis nana</name>
    <name type="common">Dwarf tapeworm</name>
    <name type="synonym">Hymenolepis nana</name>
    <dbReference type="NCBI Taxonomy" id="102285"/>
    <lineage>
        <taxon>Eukaryota</taxon>
        <taxon>Metazoa</taxon>
        <taxon>Spiralia</taxon>
        <taxon>Lophotrochozoa</taxon>
        <taxon>Platyhelminthes</taxon>
        <taxon>Cestoda</taxon>
        <taxon>Eucestoda</taxon>
        <taxon>Cyclophyllidea</taxon>
        <taxon>Hymenolepididae</taxon>
        <taxon>Rodentolepis</taxon>
    </lineage>
</organism>
<dbReference type="EMBL" id="UZAE01014419">
    <property type="protein sequence ID" value="VDO13397.1"/>
    <property type="molecule type" value="Genomic_DNA"/>
</dbReference>
<proteinExistence type="predicted"/>
<dbReference type="WBParaSite" id="HNAJ_0001256601-mRNA-1">
    <property type="protein sequence ID" value="HNAJ_0001256601-mRNA-1"/>
    <property type="gene ID" value="HNAJ_0001256601"/>
</dbReference>
<dbReference type="PANTHER" id="PTHR12242:SF45">
    <property type="entry name" value="MARVEL DOMAIN-CONTAINING PROTEIN"/>
    <property type="match status" value="1"/>
</dbReference>
<keyword evidence="4" id="KW-1185">Reference proteome</keyword>
<evidence type="ECO:0000313" key="5">
    <source>
        <dbReference type="WBParaSite" id="HNAJ_0001256601-mRNA-1"/>
    </source>
</evidence>
<protein>
    <submittedName>
        <fullName evidence="5">Protein rolling stone</fullName>
    </submittedName>
</protein>
<feature type="compositionally biased region" description="Basic and acidic residues" evidence="1">
    <location>
        <begin position="114"/>
        <end position="126"/>
    </location>
</feature>
<evidence type="ECO:0000313" key="3">
    <source>
        <dbReference type="EMBL" id="VDO13397.1"/>
    </source>
</evidence>
<feature type="transmembrane region" description="Helical" evidence="2">
    <location>
        <begin position="20"/>
        <end position="53"/>
    </location>
</feature>
<name>A0A0R3TXH1_RODNA</name>
<sequence>MVILDVFINNLPIRLVHGIYPLLLGVFYGLFTYIYWISGSVGFIGNGIIYPILNWNKPGYAVGACVAVLLFCVVIQCLLYLLYFSRTYLSYLAGGRGVATFRNFCPESTDEDQLVNREASDPETRSCVEPSPKSYNSLE</sequence>
<evidence type="ECO:0000256" key="1">
    <source>
        <dbReference type="SAM" id="MobiDB-lite"/>
    </source>
</evidence>
<gene>
    <name evidence="3" type="ORF">HNAJ_LOCUS12544</name>
</gene>
<reference evidence="3 4" key="2">
    <citation type="submission" date="2018-11" db="EMBL/GenBank/DDBJ databases">
        <authorList>
            <consortium name="Pathogen Informatics"/>
        </authorList>
    </citation>
    <scope>NUCLEOTIDE SEQUENCE [LARGE SCALE GENOMIC DNA]</scope>
</reference>
<dbReference type="GO" id="GO:0016020">
    <property type="term" value="C:membrane"/>
    <property type="evidence" value="ECO:0007669"/>
    <property type="project" value="TreeGrafter"/>
</dbReference>
<evidence type="ECO:0000256" key="2">
    <source>
        <dbReference type="SAM" id="Phobius"/>
    </source>
</evidence>
<accession>A0A0R3TXH1</accession>
<dbReference type="OrthoDB" id="419711at2759"/>
<keyword evidence="2" id="KW-0472">Membrane</keyword>
<keyword evidence="2" id="KW-0812">Transmembrane</keyword>
<keyword evidence="2" id="KW-1133">Transmembrane helix</keyword>
<dbReference type="Pfam" id="PF21534">
    <property type="entry name" value="Rost"/>
    <property type="match status" value="1"/>
</dbReference>
<feature type="region of interest" description="Disordered" evidence="1">
    <location>
        <begin position="108"/>
        <end position="139"/>
    </location>
</feature>
<dbReference type="InterPro" id="IPR049352">
    <property type="entry name" value="Rost"/>
</dbReference>
<dbReference type="STRING" id="102285.A0A0R3TXH1"/>